<keyword evidence="3" id="KW-1133">Transmembrane helix</keyword>
<organism evidence="4 5">
    <name type="scientific">Bifidobacterium boum</name>
    <dbReference type="NCBI Taxonomy" id="78343"/>
    <lineage>
        <taxon>Bacteria</taxon>
        <taxon>Bacillati</taxon>
        <taxon>Actinomycetota</taxon>
        <taxon>Actinomycetes</taxon>
        <taxon>Bifidobacteriales</taxon>
        <taxon>Bifidobacteriaceae</taxon>
        <taxon>Bifidobacterium</taxon>
    </lineage>
</organism>
<accession>A0A848D6Z8</accession>
<dbReference type="GO" id="GO:0008829">
    <property type="term" value="F:dCTP deaminase activity"/>
    <property type="evidence" value="ECO:0007669"/>
    <property type="project" value="InterPro"/>
</dbReference>
<feature type="transmembrane region" description="Helical" evidence="3">
    <location>
        <begin position="178"/>
        <end position="197"/>
    </location>
</feature>
<keyword evidence="1" id="KW-0378">Hydrolase</keyword>
<dbReference type="AlphaFoldDB" id="A0A848D6Z8"/>
<dbReference type="Proteomes" id="UP000583419">
    <property type="component" value="Unassembled WGS sequence"/>
</dbReference>
<keyword evidence="2" id="KW-0546">Nucleotide metabolism</keyword>
<dbReference type="PANTHER" id="PTHR42680">
    <property type="entry name" value="DCTP DEAMINASE"/>
    <property type="match status" value="1"/>
</dbReference>
<proteinExistence type="predicted"/>
<dbReference type="InterPro" id="IPR036157">
    <property type="entry name" value="dUTPase-like_sf"/>
</dbReference>
<feature type="transmembrane region" description="Helical" evidence="3">
    <location>
        <begin position="240"/>
        <end position="259"/>
    </location>
</feature>
<dbReference type="InterPro" id="IPR033704">
    <property type="entry name" value="dUTPase_trimeric"/>
</dbReference>
<dbReference type="InterPro" id="IPR011962">
    <property type="entry name" value="dCTP_deaminase"/>
</dbReference>
<name>A0A848D6Z8_9BIFI</name>
<evidence type="ECO:0000313" key="5">
    <source>
        <dbReference type="Proteomes" id="UP000583419"/>
    </source>
</evidence>
<dbReference type="Pfam" id="PF22769">
    <property type="entry name" value="DCD"/>
    <property type="match status" value="1"/>
</dbReference>
<dbReference type="EMBL" id="JABAGJ010000002">
    <property type="protein sequence ID" value="NMF02028.1"/>
    <property type="molecule type" value="Genomic_DNA"/>
</dbReference>
<dbReference type="PANTHER" id="PTHR42680:SF3">
    <property type="entry name" value="DCTP DEAMINASE"/>
    <property type="match status" value="1"/>
</dbReference>
<evidence type="ECO:0008006" key="6">
    <source>
        <dbReference type="Google" id="ProtNLM"/>
    </source>
</evidence>
<evidence type="ECO:0000256" key="2">
    <source>
        <dbReference type="ARBA" id="ARBA00023080"/>
    </source>
</evidence>
<keyword evidence="3" id="KW-0812">Transmembrane</keyword>
<evidence type="ECO:0000256" key="1">
    <source>
        <dbReference type="ARBA" id="ARBA00022801"/>
    </source>
</evidence>
<dbReference type="GO" id="GO:0006229">
    <property type="term" value="P:dUTP biosynthetic process"/>
    <property type="evidence" value="ECO:0007669"/>
    <property type="project" value="InterPro"/>
</dbReference>
<keyword evidence="3" id="KW-0472">Membrane</keyword>
<evidence type="ECO:0000313" key="4">
    <source>
        <dbReference type="EMBL" id="NMF02028.1"/>
    </source>
</evidence>
<gene>
    <name evidence="4" type="ORF">HF843_02310</name>
</gene>
<dbReference type="RefSeq" id="WP_168973226.1">
    <property type="nucleotide sequence ID" value="NZ_JABAGJ010000002.1"/>
</dbReference>
<dbReference type="SUPFAM" id="SSF51283">
    <property type="entry name" value="dUTPase-like"/>
    <property type="match status" value="1"/>
</dbReference>
<evidence type="ECO:0000256" key="3">
    <source>
        <dbReference type="SAM" id="Phobius"/>
    </source>
</evidence>
<feature type="transmembrane region" description="Helical" evidence="3">
    <location>
        <begin position="203"/>
        <end position="228"/>
    </location>
</feature>
<reference evidence="4 5" key="1">
    <citation type="submission" date="2020-04" db="EMBL/GenBank/DDBJ databases">
        <authorList>
            <person name="Hitch T.C.A."/>
            <person name="Wylensek D."/>
            <person name="Clavel T."/>
        </authorList>
    </citation>
    <scope>NUCLEOTIDE SEQUENCE [LARGE SCALE GENOMIC DNA]</scope>
    <source>
        <strain evidence="4 5">WCA-130-P53-4B</strain>
    </source>
</reference>
<comment type="caution">
    <text evidence="4">The sequence shown here is derived from an EMBL/GenBank/DDBJ whole genome shotgun (WGS) entry which is preliminary data.</text>
</comment>
<dbReference type="Gene3D" id="2.70.40.10">
    <property type="match status" value="1"/>
</dbReference>
<protein>
    <recommendedName>
        <fullName evidence="6">Deoxycytidine triphosphate deaminase</fullName>
    </recommendedName>
</protein>
<dbReference type="CDD" id="cd07557">
    <property type="entry name" value="trimeric_dUTPase"/>
    <property type="match status" value="1"/>
</dbReference>
<sequence>MVYSDTNIKGLIHDGVLQSADENRVGVISYDLRTEGFYRSKDEGGKPLVTLQPGDSVFVGTVETISLPDDVCATVALRNSRIRQGLQLAAPVYFPGHSTRIFFRLTNISADAIELTKADSFAQVMFSSVEGKVEKPYSGAFSGEMDYSGMGRYEQQYSAQMQKIDKKIDDLKSLESRIYGNVMTIMTIIAAVFSLVSVNTQSWHVGLTGIVLVNAVIVASFSALAGLLTLVTRPKQKSAYVIPWVAAAVLYVVAITLAFI</sequence>